<dbReference type="PROSITE" id="PS51257">
    <property type="entry name" value="PROKAR_LIPOPROTEIN"/>
    <property type="match status" value="1"/>
</dbReference>
<dbReference type="Proteomes" id="UP000274391">
    <property type="component" value="Unassembled WGS sequence"/>
</dbReference>
<dbReference type="PANTHER" id="PTHR31270:SF1">
    <property type="entry name" value="GLUTAMINYL-PEPTIDE CYCLOTRANSFERASE"/>
    <property type="match status" value="1"/>
</dbReference>
<dbReference type="EMBL" id="RQVS01000004">
    <property type="protein sequence ID" value="RRJ87452.1"/>
    <property type="molecule type" value="Genomic_DNA"/>
</dbReference>
<dbReference type="RefSeq" id="WP_124970256.1">
    <property type="nucleotide sequence ID" value="NZ_RQVS01000004.1"/>
</dbReference>
<evidence type="ECO:0000313" key="2">
    <source>
        <dbReference type="Proteomes" id="UP000274391"/>
    </source>
</evidence>
<dbReference type="SUPFAM" id="SSF50969">
    <property type="entry name" value="YVTN repeat-like/Quinoprotein amine dehydrogenase"/>
    <property type="match status" value="1"/>
</dbReference>
<sequence length="289" mass="30669">MARMNEARCWVELASGVVVALMLAGCAGPGVPLESSSATAVETAPANAPVVQEFSLTIEASYPHDAAAFTQGLEVLPDGVLLESTGLLGESTIRLVDLVSGEVLESRPLAANEFGEGLTVVGDRVVQLTWQNGVAHTWSLPDLEPGPQYTYEGEGWGLCYDEAHDVLWRSDGTEVLTAHDPETFAVTGLTLSVTQDGEPVHDLNELECAPDGIWANIWYSTEIIRIDPDSGAVTGTLDASALLADAESAGPLERGAVLNGIARDPISGRWYLTGKLWPKLYEVTITPVG</sequence>
<name>A0A3P3VXD3_9MICO</name>
<keyword evidence="2" id="KW-1185">Reference proteome</keyword>
<reference evidence="1 2" key="1">
    <citation type="submission" date="2018-11" db="EMBL/GenBank/DDBJ databases">
        <title>YIM 102482-1 draft genome.</title>
        <authorList>
            <person name="Li G."/>
            <person name="Jiang Y."/>
        </authorList>
    </citation>
    <scope>NUCLEOTIDE SEQUENCE [LARGE SCALE GENOMIC DNA]</scope>
    <source>
        <strain evidence="1 2">YIM 102482-1</strain>
    </source>
</reference>
<gene>
    <name evidence="1" type="ORF">EG850_03885</name>
</gene>
<dbReference type="OrthoDB" id="9783700at2"/>
<comment type="caution">
    <text evidence="1">The sequence shown here is derived from an EMBL/GenBank/DDBJ whole genome shotgun (WGS) entry which is preliminary data.</text>
</comment>
<dbReference type="PANTHER" id="PTHR31270">
    <property type="entry name" value="GLUTAMINYL-PEPTIDE CYCLOTRANSFERASE"/>
    <property type="match status" value="1"/>
</dbReference>
<evidence type="ECO:0000313" key="1">
    <source>
        <dbReference type="EMBL" id="RRJ87452.1"/>
    </source>
</evidence>
<dbReference type="AlphaFoldDB" id="A0A3P3VXD3"/>
<accession>A0A3P3VXD3</accession>
<dbReference type="InterPro" id="IPR007788">
    <property type="entry name" value="QCT"/>
</dbReference>
<organism evidence="1 2">
    <name type="scientific">Gulosibacter macacae</name>
    <dbReference type="NCBI Taxonomy" id="2488791"/>
    <lineage>
        <taxon>Bacteria</taxon>
        <taxon>Bacillati</taxon>
        <taxon>Actinomycetota</taxon>
        <taxon>Actinomycetes</taxon>
        <taxon>Micrococcales</taxon>
        <taxon>Microbacteriaceae</taxon>
        <taxon>Gulosibacter</taxon>
    </lineage>
</organism>
<proteinExistence type="predicted"/>
<keyword evidence="1" id="KW-0808">Transferase</keyword>
<dbReference type="Pfam" id="PF05096">
    <property type="entry name" value="Glu_cyclase_2"/>
    <property type="match status" value="1"/>
</dbReference>
<dbReference type="GO" id="GO:0016603">
    <property type="term" value="F:glutaminyl-peptide cyclotransferase activity"/>
    <property type="evidence" value="ECO:0007669"/>
    <property type="project" value="InterPro"/>
</dbReference>
<protein>
    <submittedName>
        <fullName evidence="1">Glutaminyl-peptide cyclotransferase</fullName>
    </submittedName>
</protein>
<dbReference type="InterPro" id="IPR011044">
    <property type="entry name" value="Quino_amine_DH_bsu"/>
</dbReference>